<dbReference type="PANTHER" id="PTHR13152:SF0">
    <property type="entry name" value="GENERAL TRANSCRIPTION FACTOR IIH SUBUNIT 4"/>
    <property type="match status" value="1"/>
</dbReference>
<evidence type="ECO:0000256" key="6">
    <source>
        <dbReference type="ARBA" id="ARBA00023204"/>
    </source>
</evidence>
<sequence>MYVLRLLYIDTAVKSKLMDEWVLPESHTKHRVAIDRLEQLRVFLLASEGSKEQSYKLNPKFQKQLRQALASGGAPPKDPLPSNIAVRLPSSAELDSYAMKQWEGVLLQLVSTAFPESSHDISRDRFVIETFQRAKLLDSGMKLTEAGFQFLLMDTSYQLWQIVREYISATEDRGINNVELIRFLLELGFHVVGQPYNRDTLSNTEQTVLEELKVLGLVQLQQGMKHRWFIPTKLATNLATSLSDVSSRYQSDGFIIIETNFRLYAYTSSKLQIQILRLFARIEYLLPNLTVGTLNRESIQTAFASGISADQIITFLQQNAHPYYAQKQPSVPETVSDQIRLWETDSNRVKLVPACYYDDFPSMEIFESVCTFAGDRNGLVWQDSSKRRLIVQADLHDEIHVDIVSTQDYAKSILQCVIISLKGCACNFYIL</sequence>
<dbReference type="Gene3D" id="3.30.70.2610">
    <property type="match status" value="1"/>
</dbReference>
<keyword evidence="4 8" id="KW-0805">Transcription regulation</keyword>
<reference evidence="10" key="1">
    <citation type="submission" date="2021-01" db="EMBL/GenBank/DDBJ databases">
        <title>Adiantum capillus-veneris genome.</title>
        <authorList>
            <person name="Fang Y."/>
            <person name="Liao Q."/>
        </authorList>
    </citation>
    <scope>NUCLEOTIDE SEQUENCE</scope>
    <source>
        <strain evidence="10">H3</strain>
        <tissue evidence="10">Leaf</tissue>
    </source>
</reference>
<dbReference type="GO" id="GO:0001671">
    <property type="term" value="F:ATPase activator activity"/>
    <property type="evidence" value="ECO:0007669"/>
    <property type="project" value="InterPro"/>
</dbReference>
<keyword evidence="3 8" id="KW-0227">DNA damage</keyword>
<comment type="function">
    <text evidence="8">Component of the general transcription and DNA repair factor IIH (TFIIH) core complex which is involved in general and transcription-coupled nucleotide excision repair (NER) of damaged DNA.</text>
</comment>
<keyword evidence="7 8" id="KW-0539">Nucleus</keyword>
<dbReference type="GO" id="GO:0000439">
    <property type="term" value="C:transcription factor TFIIH core complex"/>
    <property type="evidence" value="ECO:0007669"/>
    <property type="project" value="InterPro"/>
</dbReference>
<dbReference type="EMBL" id="JABFUD020000017">
    <property type="protein sequence ID" value="KAI5067266.1"/>
    <property type="molecule type" value="Genomic_DNA"/>
</dbReference>
<dbReference type="InterPro" id="IPR004598">
    <property type="entry name" value="TFIIH_p52/Tfb2"/>
</dbReference>
<evidence type="ECO:0000256" key="1">
    <source>
        <dbReference type="ARBA" id="ARBA00004123"/>
    </source>
</evidence>
<gene>
    <name evidence="10" type="ORF">GOP47_0017794</name>
</gene>
<dbReference type="GO" id="GO:0003690">
    <property type="term" value="F:double-stranded DNA binding"/>
    <property type="evidence" value="ECO:0007669"/>
    <property type="project" value="TreeGrafter"/>
</dbReference>
<keyword evidence="6 8" id="KW-0234">DNA repair</keyword>
<dbReference type="OrthoDB" id="364513at2759"/>
<dbReference type="Pfam" id="PF03849">
    <property type="entry name" value="Tfb2"/>
    <property type="match status" value="1"/>
</dbReference>
<evidence type="ECO:0000256" key="8">
    <source>
        <dbReference type="RuleBase" id="RU364024"/>
    </source>
</evidence>
<comment type="similarity">
    <text evidence="2 8">Belongs to the TFB2 family.</text>
</comment>
<evidence type="ECO:0000256" key="4">
    <source>
        <dbReference type="ARBA" id="ARBA00023015"/>
    </source>
</evidence>
<comment type="subcellular location">
    <subcellularLocation>
        <location evidence="1 8">Nucleus</location>
    </subcellularLocation>
</comment>
<comment type="caution">
    <text evidence="10">The sequence shown here is derived from an EMBL/GenBank/DDBJ whole genome shotgun (WGS) entry which is preliminary data.</text>
</comment>
<feature type="domain" description="Transcription factor Tfb2 C-terminal" evidence="9">
    <location>
        <begin position="337"/>
        <end position="399"/>
    </location>
</feature>
<organism evidence="10 11">
    <name type="scientific">Adiantum capillus-veneris</name>
    <name type="common">Maidenhair fern</name>
    <dbReference type="NCBI Taxonomy" id="13818"/>
    <lineage>
        <taxon>Eukaryota</taxon>
        <taxon>Viridiplantae</taxon>
        <taxon>Streptophyta</taxon>
        <taxon>Embryophyta</taxon>
        <taxon>Tracheophyta</taxon>
        <taxon>Polypodiopsida</taxon>
        <taxon>Polypodiidae</taxon>
        <taxon>Polypodiales</taxon>
        <taxon>Pteridineae</taxon>
        <taxon>Pteridaceae</taxon>
        <taxon>Vittarioideae</taxon>
        <taxon>Adiantum</taxon>
    </lineage>
</organism>
<evidence type="ECO:0000256" key="5">
    <source>
        <dbReference type="ARBA" id="ARBA00023163"/>
    </source>
</evidence>
<dbReference type="InterPro" id="IPR040662">
    <property type="entry name" value="Tfb2_C"/>
</dbReference>
<dbReference type="AlphaFoldDB" id="A0A9D4UG26"/>
<dbReference type="GO" id="GO:0005675">
    <property type="term" value="C:transcription factor TFIIH holo complex"/>
    <property type="evidence" value="ECO:0007669"/>
    <property type="project" value="TreeGrafter"/>
</dbReference>
<dbReference type="GO" id="GO:0006289">
    <property type="term" value="P:nucleotide-excision repair"/>
    <property type="evidence" value="ECO:0007669"/>
    <property type="project" value="InterPro"/>
</dbReference>
<keyword evidence="5 8" id="KW-0804">Transcription</keyword>
<evidence type="ECO:0000256" key="3">
    <source>
        <dbReference type="ARBA" id="ARBA00022763"/>
    </source>
</evidence>
<evidence type="ECO:0000259" key="9">
    <source>
        <dbReference type="Pfam" id="PF18307"/>
    </source>
</evidence>
<evidence type="ECO:0000256" key="7">
    <source>
        <dbReference type="ARBA" id="ARBA00023242"/>
    </source>
</evidence>
<protein>
    <recommendedName>
        <fullName evidence="8">RNA polymerase II transcription factor B subunit 2</fullName>
    </recommendedName>
</protein>
<name>A0A9D4UG26_ADICA</name>
<proteinExistence type="inferred from homology"/>
<evidence type="ECO:0000256" key="2">
    <source>
        <dbReference type="ARBA" id="ARBA00007132"/>
    </source>
</evidence>
<dbReference type="PANTHER" id="PTHR13152">
    <property type="entry name" value="TFIIH, POLYPEPTIDE 4"/>
    <property type="match status" value="1"/>
</dbReference>
<accession>A0A9D4UG26</accession>
<evidence type="ECO:0000313" key="10">
    <source>
        <dbReference type="EMBL" id="KAI5067266.1"/>
    </source>
</evidence>
<dbReference type="Proteomes" id="UP000886520">
    <property type="component" value="Chromosome 17"/>
</dbReference>
<evidence type="ECO:0000313" key="11">
    <source>
        <dbReference type="Proteomes" id="UP000886520"/>
    </source>
</evidence>
<keyword evidence="11" id="KW-1185">Reference proteome</keyword>
<dbReference type="Pfam" id="PF18307">
    <property type="entry name" value="Tfb2_C"/>
    <property type="match status" value="1"/>
</dbReference>